<dbReference type="SMART" id="SM00960">
    <property type="entry name" value="Robl_LC7"/>
    <property type="match status" value="1"/>
</dbReference>
<dbReference type="AlphaFoldDB" id="A0A8T7LRT3"/>
<dbReference type="EMBL" id="CP128399">
    <property type="protein sequence ID" value="WJW66610.1"/>
    <property type="molecule type" value="Genomic_DNA"/>
</dbReference>
<dbReference type="Gene3D" id="3.30.450.30">
    <property type="entry name" value="Dynein light chain 2a, cytoplasmic"/>
    <property type="match status" value="1"/>
</dbReference>
<evidence type="ECO:0000313" key="4">
    <source>
        <dbReference type="Proteomes" id="UP000521676"/>
    </source>
</evidence>
<evidence type="ECO:0000313" key="5">
    <source>
        <dbReference type="Proteomes" id="UP001431572"/>
    </source>
</evidence>
<evidence type="ECO:0000259" key="1">
    <source>
        <dbReference type="SMART" id="SM00960"/>
    </source>
</evidence>
<reference evidence="2 4" key="1">
    <citation type="submission" date="2020-06" db="EMBL/GenBank/DDBJ databases">
        <title>Anoxygenic phototrophic Chloroflexota member uses a Type I reaction center.</title>
        <authorList>
            <person name="Tsuji J.M."/>
            <person name="Shaw N.A."/>
            <person name="Nagashima S."/>
            <person name="Venkiteswaran J."/>
            <person name="Schiff S.L."/>
            <person name="Hanada S."/>
            <person name="Tank M."/>
            <person name="Neufeld J.D."/>
        </authorList>
    </citation>
    <scope>NUCLEOTIDE SEQUENCE [LARGE SCALE GENOMIC DNA]</scope>
    <source>
        <strain evidence="2">L227-S17</strain>
    </source>
</reference>
<proteinExistence type="predicted"/>
<evidence type="ECO:0000313" key="3">
    <source>
        <dbReference type="EMBL" id="WJW66610.1"/>
    </source>
</evidence>
<organism evidence="2 4">
    <name type="scientific">Candidatus Chlorohelix allophototropha</name>
    <dbReference type="NCBI Taxonomy" id="3003348"/>
    <lineage>
        <taxon>Bacteria</taxon>
        <taxon>Bacillati</taxon>
        <taxon>Chloroflexota</taxon>
        <taxon>Chloroflexia</taxon>
        <taxon>Candidatus Chloroheliales</taxon>
        <taxon>Candidatus Chloroheliaceae</taxon>
        <taxon>Candidatus Chlorohelix</taxon>
    </lineage>
</organism>
<evidence type="ECO:0000313" key="2">
    <source>
        <dbReference type="EMBL" id="NWJ44724.1"/>
    </source>
</evidence>
<sequence length="122" mass="13247">MNRREELVGHLRKLQAAAPEIEASAVVSLDGLIIASNLPDAVEPDRVSAMSAALLALSMRISGELNRGLLEQVFIRGLDGDILLMAVGEDAVLTVISKREAKLGMVQYYMKRAARDIAKVLF</sequence>
<dbReference type="Pfam" id="PF03259">
    <property type="entry name" value="Robl_LC7"/>
    <property type="match status" value="1"/>
</dbReference>
<dbReference type="PANTHER" id="PTHR36222">
    <property type="entry name" value="SERINE PROTEASE INHIBITOR RV3364C"/>
    <property type="match status" value="1"/>
</dbReference>
<protein>
    <submittedName>
        <fullName evidence="2">Roadblock/LC7 domain-containing protein</fullName>
    </submittedName>
</protein>
<name>A0A8T7LRT3_9CHLR</name>
<dbReference type="Proteomes" id="UP001431572">
    <property type="component" value="Chromosome 1"/>
</dbReference>
<dbReference type="InterPro" id="IPR004942">
    <property type="entry name" value="Roadblock/LAMTOR2_dom"/>
</dbReference>
<dbReference type="SUPFAM" id="SSF103196">
    <property type="entry name" value="Roadblock/LC7 domain"/>
    <property type="match status" value="1"/>
</dbReference>
<dbReference type="PANTHER" id="PTHR36222:SF1">
    <property type="entry name" value="SERINE PROTEASE INHIBITOR RV3364C"/>
    <property type="match status" value="1"/>
</dbReference>
<accession>A0A8T7LRT3</accession>
<dbReference type="InterPro" id="IPR053141">
    <property type="entry name" value="Mycobact_SerProt_Inhib_Rv3364c"/>
</dbReference>
<keyword evidence="5" id="KW-1185">Reference proteome</keyword>
<dbReference type="RefSeq" id="WP_341468501.1">
    <property type="nucleotide sequence ID" value="NZ_CP128399.1"/>
</dbReference>
<reference evidence="3" key="2">
    <citation type="journal article" date="2024" name="Nature">
        <title>Anoxygenic phototroph of the Chloroflexota uses a type I reaction centre.</title>
        <authorList>
            <person name="Tsuji J.M."/>
            <person name="Shaw N.A."/>
            <person name="Nagashima S."/>
            <person name="Venkiteswaran J.J."/>
            <person name="Schiff S.L."/>
            <person name="Watanabe T."/>
            <person name="Fukui M."/>
            <person name="Hanada S."/>
            <person name="Tank M."/>
            <person name="Neufeld J.D."/>
        </authorList>
    </citation>
    <scope>NUCLEOTIDE SEQUENCE</scope>
    <source>
        <strain evidence="3">L227-S17</strain>
    </source>
</reference>
<gene>
    <name evidence="2" type="ORF">HXX08_02480</name>
    <name evidence="3" type="ORF">OZ401_002416</name>
</gene>
<dbReference type="Proteomes" id="UP000521676">
    <property type="component" value="Unassembled WGS sequence"/>
</dbReference>
<dbReference type="EMBL" id="JACATZ010000001">
    <property type="protein sequence ID" value="NWJ44724.1"/>
    <property type="molecule type" value="Genomic_DNA"/>
</dbReference>
<feature type="domain" description="Roadblock/LAMTOR2" evidence="1">
    <location>
        <begin position="8"/>
        <end position="97"/>
    </location>
</feature>